<dbReference type="KEGG" id="vgu:HYG85_07235"/>
<evidence type="ECO:0000313" key="3">
    <source>
        <dbReference type="Proteomes" id="UP000677305"/>
    </source>
</evidence>
<proteinExistence type="predicted"/>
<organism evidence="2 3">
    <name type="scientific">Vallitalea guaymasensis</name>
    <dbReference type="NCBI Taxonomy" id="1185412"/>
    <lineage>
        <taxon>Bacteria</taxon>
        <taxon>Bacillati</taxon>
        <taxon>Bacillota</taxon>
        <taxon>Clostridia</taxon>
        <taxon>Lachnospirales</taxon>
        <taxon>Vallitaleaceae</taxon>
        <taxon>Vallitalea</taxon>
    </lineage>
</organism>
<name>A0A8J8M9A2_9FIRM</name>
<feature type="transmembrane region" description="Helical" evidence="1">
    <location>
        <begin position="16"/>
        <end position="33"/>
    </location>
</feature>
<protein>
    <submittedName>
        <fullName evidence="2">Uncharacterized protein</fullName>
    </submittedName>
</protein>
<evidence type="ECO:0000256" key="1">
    <source>
        <dbReference type="SAM" id="Phobius"/>
    </source>
</evidence>
<reference evidence="2 3" key="1">
    <citation type="submission" date="2020-07" db="EMBL/GenBank/DDBJ databases">
        <title>Vallitalea guaymasensis genome.</title>
        <authorList>
            <person name="Postec A."/>
        </authorList>
    </citation>
    <scope>NUCLEOTIDE SEQUENCE [LARGE SCALE GENOMIC DNA]</scope>
    <source>
        <strain evidence="2 3">Ra1766G1</strain>
    </source>
</reference>
<accession>A0A8J8M9A2</accession>
<keyword evidence="1" id="KW-0812">Transmembrane</keyword>
<keyword evidence="1" id="KW-1133">Transmembrane helix</keyword>
<sequence>MLIYIVFLSTYETSRIWYLIITLSIGFGVILFAKLREWLLSYKEISSDDINDDKNE</sequence>
<keyword evidence="1" id="KW-0472">Membrane</keyword>
<dbReference type="RefSeq" id="WP_212692927.1">
    <property type="nucleotide sequence ID" value="NZ_CP058561.1"/>
</dbReference>
<keyword evidence="3" id="KW-1185">Reference proteome</keyword>
<gene>
    <name evidence="2" type="ORF">HYG85_07235</name>
</gene>
<evidence type="ECO:0000313" key="2">
    <source>
        <dbReference type="EMBL" id="QUH28716.1"/>
    </source>
</evidence>
<dbReference type="Proteomes" id="UP000677305">
    <property type="component" value="Chromosome"/>
</dbReference>
<dbReference type="EMBL" id="CP058561">
    <property type="protein sequence ID" value="QUH28716.1"/>
    <property type="molecule type" value="Genomic_DNA"/>
</dbReference>
<dbReference type="AlphaFoldDB" id="A0A8J8M9A2"/>